<feature type="chain" id="PRO_5020257740" evidence="1">
    <location>
        <begin position="23"/>
        <end position="166"/>
    </location>
</feature>
<keyword evidence="1" id="KW-0732">Signal</keyword>
<gene>
    <name evidence="2" type="ORF">FAP39_04650</name>
</gene>
<organism evidence="2 3">
    <name type="scientific">Shimia litoralis</name>
    <dbReference type="NCBI Taxonomy" id="420403"/>
    <lineage>
        <taxon>Bacteria</taxon>
        <taxon>Pseudomonadati</taxon>
        <taxon>Pseudomonadota</taxon>
        <taxon>Alphaproteobacteria</taxon>
        <taxon>Rhodobacterales</taxon>
        <taxon>Roseobacteraceae</taxon>
    </lineage>
</organism>
<comment type="caution">
    <text evidence="2">The sequence shown here is derived from an EMBL/GenBank/DDBJ whole genome shotgun (WGS) entry which is preliminary data.</text>
</comment>
<dbReference type="Proteomes" id="UP000306575">
    <property type="component" value="Unassembled WGS sequence"/>
</dbReference>
<sequence>MRKTYAAALVLVSCVAAGTVSAQGAEGLGLSPSQTARVVGVMDEGFQSCVTAPVLYQSDCFSQVYRSGSKILGSNAGYWEAEVALTRVSRNTTAFVRANTDKSAGRIRVGAFKVKAIQADALNEAKMSYAQDATRAAKLLTSGSATESKYFKPISDLVMQYNALRP</sequence>
<feature type="signal peptide" evidence="1">
    <location>
        <begin position="1"/>
        <end position="22"/>
    </location>
</feature>
<dbReference type="EMBL" id="SULI01000003">
    <property type="protein sequence ID" value="TKZ21893.1"/>
    <property type="molecule type" value="Genomic_DNA"/>
</dbReference>
<dbReference type="OrthoDB" id="7862024at2"/>
<reference evidence="2 3" key="1">
    <citation type="submission" date="2019-04" db="EMBL/GenBank/DDBJ databases">
        <title>Genome sequence of Pelagicola litoralis CL-ES2.</title>
        <authorList>
            <person name="Cao J."/>
        </authorList>
    </citation>
    <scope>NUCLEOTIDE SEQUENCE [LARGE SCALE GENOMIC DNA]</scope>
    <source>
        <strain evidence="2 3">CL-ES2</strain>
    </source>
</reference>
<accession>A0A4U7N887</accession>
<keyword evidence="3" id="KW-1185">Reference proteome</keyword>
<evidence type="ECO:0000313" key="2">
    <source>
        <dbReference type="EMBL" id="TKZ21893.1"/>
    </source>
</evidence>
<name>A0A4U7N887_9RHOB</name>
<protein>
    <submittedName>
        <fullName evidence="2">Uncharacterized protein</fullName>
    </submittedName>
</protein>
<evidence type="ECO:0000313" key="3">
    <source>
        <dbReference type="Proteomes" id="UP000306575"/>
    </source>
</evidence>
<dbReference type="AlphaFoldDB" id="A0A4U7N887"/>
<evidence type="ECO:0000256" key="1">
    <source>
        <dbReference type="SAM" id="SignalP"/>
    </source>
</evidence>
<dbReference type="RefSeq" id="WP_138015217.1">
    <property type="nucleotide sequence ID" value="NZ_SULI01000003.1"/>
</dbReference>
<proteinExistence type="predicted"/>